<feature type="domain" description="DNA2/NAM7 helicase helicase" evidence="6">
    <location>
        <begin position="1001"/>
        <end position="1080"/>
    </location>
</feature>
<feature type="region of interest" description="Disordered" evidence="5">
    <location>
        <begin position="1343"/>
        <end position="1535"/>
    </location>
</feature>
<feature type="compositionally biased region" description="Low complexity" evidence="5">
    <location>
        <begin position="374"/>
        <end position="426"/>
    </location>
</feature>
<dbReference type="InterPro" id="IPR041679">
    <property type="entry name" value="DNA2/NAM7-like_C"/>
</dbReference>
<evidence type="ECO:0008006" key="10">
    <source>
        <dbReference type="Google" id="ProtNLM"/>
    </source>
</evidence>
<keyword evidence="3" id="KW-0347">Helicase</keyword>
<keyword evidence="4" id="KW-0067">ATP-binding</keyword>
<feature type="region of interest" description="Disordered" evidence="5">
    <location>
        <begin position="137"/>
        <end position="163"/>
    </location>
</feature>
<evidence type="ECO:0000259" key="6">
    <source>
        <dbReference type="Pfam" id="PF13086"/>
    </source>
</evidence>
<feature type="compositionally biased region" description="Low complexity" evidence="5">
    <location>
        <begin position="1361"/>
        <end position="1384"/>
    </location>
</feature>
<dbReference type="PANTHER" id="PTHR10887:SF495">
    <property type="entry name" value="HELICASE SENATAXIN ISOFORM X1-RELATED"/>
    <property type="match status" value="1"/>
</dbReference>
<feature type="domain" description="DNA2/NAM7 helicase-like C-terminal" evidence="7">
    <location>
        <begin position="1090"/>
        <end position="1288"/>
    </location>
</feature>
<feature type="domain" description="DNA2/NAM7 helicase helicase" evidence="6">
    <location>
        <begin position="798"/>
        <end position="985"/>
    </location>
</feature>
<dbReference type="Pfam" id="PF13086">
    <property type="entry name" value="AAA_11"/>
    <property type="match status" value="2"/>
</dbReference>
<evidence type="ECO:0000256" key="3">
    <source>
        <dbReference type="ARBA" id="ARBA00022806"/>
    </source>
</evidence>
<dbReference type="OrthoDB" id="2285229at2759"/>
<dbReference type="GO" id="GO:0005524">
    <property type="term" value="F:ATP binding"/>
    <property type="evidence" value="ECO:0007669"/>
    <property type="project" value="UniProtKB-KW"/>
</dbReference>
<comment type="caution">
    <text evidence="8">The sequence shown here is derived from an EMBL/GenBank/DDBJ whole genome shotgun (WGS) entry which is preliminary data.</text>
</comment>
<dbReference type="GO" id="GO:0005694">
    <property type="term" value="C:chromosome"/>
    <property type="evidence" value="ECO:0007669"/>
    <property type="project" value="UniProtKB-ARBA"/>
</dbReference>
<dbReference type="PANTHER" id="PTHR10887">
    <property type="entry name" value="DNA2/NAM7 HELICASE FAMILY"/>
    <property type="match status" value="1"/>
</dbReference>
<dbReference type="InterPro" id="IPR041677">
    <property type="entry name" value="DNA2/NAM7_AAA_11"/>
</dbReference>
<feature type="compositionally biased region" description="Low complexity" evidence="5">
    <location>
        <begin position="1476"/>
        <end position="1489"/>
    </location>
</feature>
<name>A0A8J5XAF0_DIALT</name>
<evidence type="ECO:0000256" key="2">
    <source>
        <dbReference type="ARBA" id="ARBA00022801"/>
    </source>
</evidence>
<dbReference type="FunFam" id="3.40.50.300:FF:000326">
    <property type="entry name" value="P-loop containing nucleoside triphosphate hydrolase"/>
    <property type="match status" value="1"/>
</dbReference>
<keyword evidence="1" id="KW-0547">Nucleotide-binding</keyword>
<dbReference type="InterPro" id="IPR047187">
    <property type="entry name" value="SF1_C_Upf1"/>
</dbReference>
<protein>
    <recommendedName>
        <fullName evidence="10">AAA+ ATPase domain-containing protein</fullName>
    </recommendedName>
</protein>
<feature type="compositionally biased region" description="Basic and acidic residues" evidence="5">
    <location>
        <begin position="330"/>
        <end position="346"/>
    </location>
</feature>
<feature type="region of interest" description="Disordered" evidence="5">
    <location>
        <begin position="257"/>
        <end position="293"/>
    </location>
</feature>
<feature type="compositionally biased region" description="Polar residues" evidence="5">
    <location>
        <begin position="1346"/>
        <end position="1357"/>
    </location>
</feature>
<evidence type="ECO:0000256" key="5">
    <source>
        <dbReference type="SAM" id="MobiDB-lite"/>
    </source>
</evidence>
<dbReference type="Proteomes" id="UP000751190">
    <property type="component" value="Unassembled WGS sequence"/>
</dbReference>
<keyword evidence="9" id="KW-1185">Reference proteome</keyword>
<feature type="region of interest" description="Disordered" evidence="5">
    <location>
        <begin position="894"/>
        <end position="916"/>
    </location>
</feature>
<proteinExistence type="predicted"/>
<dbReference type="GO" id="GO:0016787">
    <property type="term" value="F:hydrolase activity"/>
    <property type="evidence" value="ECO:0007669"/>
    <property type="project" value="UniProtKB-KW"/>
</dbReference>
<feature type="compositionally biased region" description="Basic and acidic residues" evidence="5">
    <location>
        <begin position="144"/>
        <end position="158"/>
    </location>
</feature>
<organism evidence="8 9">
    <name type="scientific">Diacronema lutheri</name>
    <name type="common">Unicellular marine alga</name>
    <name type="synonym">Monochrysis lutheri</name>
    <dbReference type="NCBI Taxonomy" id="2081491"/>
    <lineage>
        <taxon>Eukaryota</taxon>
        <taxon>Haptista</taxon>
        <taxon>Haptophyta</taxon>
        <taxon>Pavlovophyceae</taxon>
        <taxon>Pavlovales</taxon>
        <taxon>Pavlovaceae</taxon>
        <taxon>Diacronema</taxon>
    </lineage>
</organism>
<evidence type="ECO:0000259" key="7">
    <source>
        <dbReference type="Pfam" id="PF13087"/>
    </source>
</evidence>
<dbReference type="InterPro" id="IPR027417">
    <property type="entry name" value="P-loop_NTPase"/>
</dbReference>
<feature type="compositionally biased region" description="Pro residues" evidence="5">
    <location>
        <begin position="1408"/>
        <end position="1425"/>
    </location>
</feature>
<feature type="compositionally biased region" description="Low complexity" evidence="5">
    <location>
        <begin position="267"/>
        <end position="277"/>
    </location>
</feature>
<dbReference type="CDD" id="cd18808">
    <property type="entry name" value="SF1_C_Upf1"/>
    <property type="match status" value="1"/>
</dbReference>
<gene>
    <name evidence="8" type="ORF">KFE25_000911</name>
</gene>
<dbReference type="GO" id="GO:0004386">
    <property type="term" value="F:helicase activity"/>
    <property type="evidence" value="ECO:0007669"/>
    <property type="project" value="UniProtKB-KW"/>
</dbReference>
<dbReference type="SUPFAM" id="SSF52540">
    <property type="entry name" value="P-loop containing nucleoside triphosphate hydrolases"/>
    <property type="match status" value="1"/>
</dbReference>
<feature type="region of interest" description="Disordered" evidence="5">
    <location>
        <begin position="308"/>
        <end position="437"/>
    </location>
</feature>
<evidence type="ECO:0000313" key="9">
    <source>
        <dbReference type="Proteomes" id="UP000751190"/>
    </source>
</evidence>
<evidence type="ECO:0000256" key="1">
    <source>
        <dbReference type="ARBA" id="ARBA00022741"/>
    </source>
</evidence>
<feature type="compositionally biased region" description="Low complexity" evidence="5">
    <location>
        <begin position="894"/>
        <end position="911"/>
    </location>
</feature>
<dbReference type="EMBL" id="JAGTXO010000039">
    <property type="protein sequence ID" value="KAG8459555.1"/>
    <property type="molecule type" value="Genomic_DNA"/>
</dbReference>
<accession>A0A8J5XAF0</accession>
<dbReference type="Gene3D" id="3.40.50.300">
    <property type="entry name" value="P-loop containing nucleotide triphosphate hydrolases"/>
    <property type="match status" value="3"/>
</dbReference>
<feature type="compositionally biased region" description="Pro residues" evidence="5">
    <location>
        <begin position="1385"/>
        <end position="1395"/>
    </location>
</feature>
<evidence type="ECO:0000313" key="8">
    <source>
        <dbReference type="EMBL" id="KAG8459555.1"/>
    </source>
</evidence>
<evidence type="ECO:0000256" key="4">
    <source>
        <dbReference type="ARBA" id="ARBA00022840"/>
    </source>
</evidence>
<dbReference type="InterPro" id="IPR045055">
    <property type="entry name" value="DNA2/NAM7-like"/>
</dbReference>
<dbReference type="Pfam" id="PF13087">
    <property type="entry name" value="AAA_12"/>
    <property type="match status" value="1"/>
</dbReference>
<reference evidence="8" key="1">
    <citation type="submission" date="2021-05" db="EMBL/GenBank/DDBJ databases">
        <title>The genome of the haptophyte Pavlova lutheri (Diacronema luteri, Pavlovales) - a model for lipid biosynthesis in eukaryotic algae.</title>
        <authorList>
            <person name="Hulatt C.J."/>
            <person name="Posewitz M.C."/>
        </authorList>
    </citation>
    <scope>NUCLEOTIDE SEQUENCE</scope>
    <source>
        <strain evidence="8">NIVA-4/92</strain>
    </source>
</reference>
<sequence>MGPARSPSRAKPRARGPHASAIELVGSRVLGYMEADDVKKLYLKAAKVGFTKRSTGLAKQIETVVQHARNSLRVDLAGFLARRAIKVSALRRFLVEDAGVAKLTADALDKEACVRAACAQYTRLALARAAGAATPAASVPARGAGKDGARHQPPEQLERPGTTSTAVGIAAGEAPACAPAATAPHGAARDVASAAAHGAGGRVLVALSDRGGRSCFVLHDAPTAQPEWPVGGTASGAAFAAAAGRASSCNSSLEELDDTTLEPAPPTSAARAAAPACARERTPEGARGGGAAPAVECAMPRPALSAEVSASATRAGGSVHVVDGAGDSRPWADRDATRESAERPSALERAAQPGTELVPNAPSGGEARACSRPGHGAHAGESAALSAACSPTRSSSFSSLPARSPSQARRGAAREPPASPARARAPTVSPGPSPARGLAQLCAADRQRALAQAIRRLHAAARDPAACARAEEEGERLLYDTLLSFSPAELRLCAEPARARGVRRASAERAEDEPALWALTTLEDPSVLCPPDSALATAAAAAGVGPRPDAPMAAGARGNAMCGVRPLELEFESYAQYRLRYSGLVALEAAAELAVARDALPPPARARHAERRAAGGGVWRAFALARAPADLQVGAGADGPSVLCVLGVQRAAPGARAPPPAPFSAERGCVLCVRCPRGVAGEWAADADGCLLVVLRALPDGRLLVRAPRRAARAADVAPWPWRAAACGSLVSACRQLLALLGCEAFAVPPPLARLCPPSPTAAAAEAALGDAVCDAASAPERLPPALAPCAAELFAGQFNSAQRRAILFAALPAALGSARARDGWRLLVVHGPPGSGKTRTIAGLLSTLSHALARTHAQASAGGHGATGGAAAPPRSSLVPFIAPAGAAALGAAGRSAPPAATGRATAAAGGSDGDARRRPRLLLCAQTNCALDEAVERVASRGFFAHRARATSGWEPPSIVRLGARDAIGSAVCRHSLDAQLDALAPHAGGRGGRGGATNSRDAAAVRLLRAADLVCATLSGAALRVLGDAAIAFDAIVVDEASQATEPQLLVVLQRLARGGTLVLVGDEQQLPPCCLSPRVAAAGGARSALRRLCALGAPSRACALDTQYRMHPDISAVPARRFYAGALRDGCTALERAAPWHAPRACGLGTLAWHDVCAPCAQSKAGSFYNRVEAELVASLVHALSSRWPAARVVALTPYRAQVSELRAAYRARSAPRDGECTPHAQLPDGCFCTIDSFQGREADAVFLSTVRSAHASVGFVADARRLNVGLTRARLSAIVVGDARALARSSDDWAEVVAHAKALGNFFSDRDGCPRISFDAYPCLRLERCDPGAAARGEQGVQLSRLRSTQPQPTLPQERLQPQERSQSQERPQSQGPHLGPQPRPQPRPQAPQHERGERPSPHLHPLPPSRAPLRPPPQQPAAQLRAFAGDHVQPAHRVALAMPARKRRAASLDERARKRSRTTALLWRQSPARSAGGRARGSSAPPPRGPRSGTTPSIAPRGLQSPGRGRAPLPDRLAYAAKGPWPPGR</sequence>
<keyword evidence="2" id="KW-0378">Hydrolase</keyword>